<gene>
    <name evidence="1" type="ORF">S01H1_46172</name>
</gene>
<evidence type="ECO:0000313" key="1">
    <source>
        <dbReference type="EMBL" id="GAG05772.1"/>
    </source>
</evidence>
<reference evidence="1" key="1">
    <citation type="journal article" date="2014" name="Front. Microbiol.">
        <title>High frequency of phylogenetically diverse reductive dehalogenase-homologous genes in deep subseafloor sedimentary metagenomes.</title>
        <authorList>
            <person name="Kawai M."/>
            <person name="Futagami T."/>
            <person name="Toyoda A."/>
            <person name="Takaki Y."/>
            <person name="Nishi S."/>
            <person name="Hori S."/>
            <person name="Arai W."/>
            <person name="Tsubouchi T."/>
            <person name="Morono Y."/>
            <person name="Uchiyama I."/>
            <person name="Ito T."/>
            <person name="Fujiyama A."/>
            <person name="Inagaki F."/>
            <person name="Takami H."/>
        </authorList>
    </citation>
    <scope>NUCLEOTIDE SEQUENCE</scope>
    <source>
        <strain evidence="1">Expedition CK06-06</strain>
    </source>
</reference>
<feature type="non-terminal residue" evidence="1">
    <location>
        <position position="76"/>
    </location>
</feature>
<accession>X0V2W7</accession>
<comment type="caution">
    <text evidence="1">The sequence shown here is derived from an EMBL/GenBank/DDBJ whole genome shotgun (WGS) entry which is preliminary data.</text>
</comment>
<organism evidence="1">
    <name type="scientific">marine sediment metagenome</name>
    <dbReference type="NCBI Taxonomy" id="412755"/>
    <lineage>
        <taxon>unclassified sequences</taxon>
        <taxon>metagenomes</taxon>
        <taxon>ecological metagenomes</taxon>
    </lineage>
</organism>
<dbReference type="InterPro" id="IPR009562">
    <property type="entry name" value="DUF1178"/>
</dbReference>
<name>X0V2W7_9ZZZZ</name>
<sequence>MIVFDLECSKGHIFEAWFKNLQSFEKQKAKKLVSCPYCNDTNIRKVISPVAMKTSSQPDEKKDVSTIDYRKLAKEM</sequence>
<dbReference type="AlphaFoldDB" id="X0V2W7"/>
<proteinExistence type="predicted"/>
<dbReference type="Pfam" id="PF06676">
    <property type="entry name" value="DUF1178"/>
    <property type="match status" value="1"/>
</dbReference>
<dbReference type="EMBL" id="BARS01029547">
    <property type="protein sequence ID" value="GAG05772.1"/>
    <property type="molecule type" value="Genomic_DNA"/>
</dbReference>
<protein>
    <submittedName>
        <fullName evidence="1">Uncharacterized protein</fullName>
    </submittedName>
</protein>